<proteinExistence type="predicted"/>
<name>Q1CVI6_MYXXD</name>
<gene>
    <name evidence="1" type="ordered locus">MXAN_7484</name>
</gene>
<evidence type="ECO:0000313" key="2">
    <source>
        <dbReference type="Proteomes" id="UP000002402"/>
    </source>
</evidence>
<dbReference type="EnsemblBacteria" id="ABF87321">
    <property type="protein sequence ID" value="ABF87321"/>
    <property type="gene ID" value="MXAN_7484"/>
</dbReference>
<sequence length="72" mass="8546">MTKLLHDPRVRARALPTFHVELAMHRAHARVHATRSRSTWNKQRASHACETANASMNWEPKKWRTTWLHPLR</sequence>
<dbReference type="HOGENOM" id="CLU_2718146_0_0_7"/>
<dbReference type="EMBL" id="CP000113">
    <property type="protein sequence ID" value="ABF87321.1"/>
    <property type="molecule type" value="Genomic_DNA"/>
</dbReference>
<reference evidence="1 2" key="1">
    <citation type="journal article" date="2006" name="Proc. Natl. Acad. Sci. U.S.A.">
        <title>Evolution of sensory complexity recorded in a myxobacterial genome.</title>
        <authorList>
            <person name="Goldman B.S."/>
            <person name="Nierman W.C."/>
            <person name="Kaiser D."/>
            <person name="Slater S.C."/>
            <person name="Durkin A.S."/>
            <person name="Eisen J.A."/>
            <person name="Ronning C.M."/>
            <person name="Barbazuk W.B."/>
            <person name="Blanchard M."/>
            <person name="Field C."/>
            <person name="Halling C."/>
            <person name="Hinkle G."/>
            <person name="Iartchuk O."/>
            <person name="Kim H.S."/>
            <person name="Mackenzie C."/>
            <person name="Madupu R."/>
            <person name="Miller N."/>
            <person name="Shvartsbeyn A."/>
            <person name="Sullivan S.A."/>
            <person name="Vaudin M."/>
            <person name="Wiegand R."/>
            <person name="Kaplan H.B."/>
        </authorList>
    </citation>
    <scope>NUCLEOTIDE SEQUENCE [LARGE SCALE GENOMIC DNA]</scope>
    <source>
        <strain evidence="2">DK1622</strain>
    </source>
</reference>
<keyword evidence="2" id="KW-1185">Reference proteome</keyword>
<dbReference type="Proteomes" id="UP000002402">
    <property type="component" value="Chromosome"/>
</dbReference>
<evidence type="ECO:0000313" key="1">
    <source>
        <dbReference type="EMBL" id="ABF87321.1"/>
    </source>
</evidence>
<accession>Q1CVI6</accession>
<protein>
    <submittedName>
        <fullName evidence="1">Uncharacterized protein</fullName>
    </submittedName>
</protein>
<dbReference type="KEGG" id="mxa:MXAN_7484"/>
<dbReference type="AlphaFoldDB" id="Q1CVI6"/>
<organism evidence="1 2">
    <name type="scientific">Myxococcus xanthus (strain DK1622)</name>
    <dbReference type="NCBI Taxonomy" id="246197"/>
    <lineage>
        <taxon>Bacteria</taxon>
        <taxon>Pseudomonadati</taxon>
        <taxon>Myxococcota</taxon>
        <taxon>Myxococcia</taxon>
        <taxon>Myxococcales</taxon>
        <taxon>Cystobacterineae</taxon>
        <taxon>Myxococcaceae</taxon>
        <taxon>Myxococcus</taxon>
    </lineage>
</organism>